<dbReference type="PROSITE" id="PS50011">
    <property type="entry name" value="PROTEIN_KINASE_DOM"/>
    <property type="match status" value="1"/>
</dbReference>
<dbReference type="InterPro" id="IPR050839">
    <property type="entry name" value="Rho-assoc_Ser/Thr_Kinase"/>
</dbReference>
<keyword evidence="7 11" id="KW-0067">ATP-binding</keyword>
<dbReference type="Gene3D" id="1.10.510.10">
    <property type="entry name" value="Transferase(Phosphotransferase) domain 1"/>
    <property type="match status" value="1"/>
</dbReference>
<dbReference type="PANTHER" id="PTHR22988:SF76">
    <property type="entry name" value="CHROMOSOME UNDETERMINED SCAFFOLD_135, WHOLE GENOME SHOTGUN SEQUENCE"/>
    <property type="match status" value="1"/>
</dbReference>
<feature type="region of interest" description="Disordered" evidence="12">
    <location>
        <begin position="38"/>
        <end position="150"/>
    </location>
</feature>
<dbReference type="GO" id="GO:0004674">
    <property type="term" value="F:protein serine/threonine kinase activity"/>
    <property type="evidence" value="ECO:0007669"/>
    <property type="project" value="UniProtKB-KW"/>
</dbReference>
<feature type="region of interest" description="Disordered" evidence="12">
    <location>
        <begin position="1"/>
        <end position="23"/>
    </location>
</feature>
<gene>
    <name evidence="15" type="ORF">PFL1_03885</name>
</gene>
<dbReference type="InterPro" id="IPR000961">
    <property type="entry name" value="AGC-kinase_C"/>
</dbReference>
<evidence type="ECO:0000256" key="8">
    <source>
        <dbReference type="ARBA" id="ARBA00038271"/>
    </source>
</evidence>
<sequence>MAGRLQGGRPLPQPPFSPSGYYHNDAAWYEHEERMRPSYIQQPPISPSARYNQLYSQQQHQQQQQRPMYQPQQPSQQAMLPPQNTYQPYQQPGQPVYGGGASYAPRPGQGRSQSPVVPGSFPNPYESAGRSRFAQGQRDDPDDMPRSTVKGSAFMHKGFWDIMSLVNNQGASRLAPPTQAITAPSSPGRLRATLSKATGGFRRNSIEPFQAGPEYGGKPAQSPSKATRDASTAPAPGAYPATHAPASSGIGAALFGGAVMGPRAQKKRISVDMVSAPRPQSFVHAAHASDAEQAEEILLRWSRDGMGKVANPDWVEPIKEALRMQAARNQAEAIAQVQAALHQESQINDNPRQLHIVNGAPSQSSTITTTTATAGHSQLTIPSPGTYKGTYFGNGGAPTTPRGGEVFAGIAEETRGSDGEPLEAAMQAQMNLGAPPESPRSAAPPPTLRPATVRTNTAGTLLLNPSPGIPDDARGVPDYMQYRPPSPDRPPATKPIDGLPGGAPGGINALFEPPKAERPESMVVLDSLRSVESAGLSQLTIQPDLMRGANVRPSLETVEKSVAAKIYFENLYFGILKKPKARDTRRAGLEAELAALRIPETAKEQIRQAWMANETKYLRDMRARVNVNSFVKLKTIGHGAFGVVALCREKGTGELFAMKQLRKADMLRKGQEGHVRAERDLMTSASASANARWIVKLVYSFQDVDHLYLIMEFMGGGDLLNLLIEKDIFEEDFARFYVAEMILAIHEAHSLGYIHRDIKPDNFLYSSDGHIRLADFGLCQSFHWAHDGAYYDQQRRNLLKKHGIDLEDSHAGAGVRRRAQAGGNPRMGAGLNDKELIDVMSDRNPDGTPMTHVLTWREKNKKKIAYSVVGTNNYMAPEVLRGLGYDQACDWWSLGVIVFEMLFGYPPFVSKSRHLTRQKILNWRQTLRFPPKPKVSREAEDFIKRLVCEREDRLGSTSSASVSRPNSVLQNARRSGFAAGANAAGAAPSAPGLQDGVEELMSHPWFRGIDWNNLHRAKAPYRPALSHAADTKHFEDDIEDEPLPAPGAAENPNADQPRDPMLRDKEQGQKLLEMRKQLAFVGYTFKSPKSFDPRTQLADERNVIAAEQAAAEAARGRTREPTEGGSRIRSMSM</sequence>
<dbReference type="Pfam" id="PF00069">
    <property type="entry name" value="Pkinase"/>
    <property type="match status" value="2"/>
</dbReference>
<evidence type="ECO:0000313" key="16">
    <source>
        <dbReference type="Proteomes" id="UP000053664"/>
    </source>
</evidence>
<evidence type="ECO:0000256" key="12">
    <source>
        <dbReference type="SAM" id="MobiDB-lite"/>
    </source>
</evidence>
<keyword evidence="2" id="KW-0723">Serine/threonine-protein kinase</keyword>
<dbReference type="SMART" id="SM00220">
    <property type="entry name" value="S_TKc"/>
    <property type="match status" value="1"/>
</dbReference>
<dbReference type="FunFam" id="1.10.510.10:FF:000024">
    <property type="entry name" value="Probable serine/threonine-protein kinase cot-1"/>
    <property type="match status" value="1"/>
</dbReference>
<dbReference type="PROSITE" id="PS00108">
    <property type="entry name" value="PROTEIN_KINASE_ST"/>
    <property type="match status" value="1"/>
</dbReference>
<protein>
    <recommendedName>
        <fullName evidence="1">non-specific serine/threonine protein kinase</fullName>
        <ecNumber evidence="1">2.7.11.1</ecNumber>
    </recommendedName>
</protein>
<evidence type="ECO:0000259" key="13">
    <source>
        <dbReference type="PROSITE" id="PS50011"/>
    </source>
</evidence>
<dbReference type="eggNOG" id="KOG0605">
    <property type="taxonomic scope" value="Eukaryota"/>
</dbReference>
<dbReference type="SUPFAM" id="SSF56112">
    <property type="entry name" value="Protein kinase-like (PK-like)"/>
    <property type="match status" value="1"/>
</dbReference>
<dbReference type="KEGG" id="pfp:PFL1_03885"/>
<dbReference type="PROSITE" id="PS51285">
    <property type="entry name" value="AGC_KINASE_CTER"/>
    <property type="match status" value="1"/>
</dbReference>
<dbReference type="InterPro" id="IPR008271">
    <property type="entry name" value="Ser/Thr_kinase_AS"/>
</dbReference>
<reference evidence="15 16" key="1">
    <citation type="journal article" date="2013" name="Plant Cell">
        <title>The transition from a phytopathogenic smut ancestor to an anamorphic biocontrol agent deciphered by comparative whole-genome analysis.</title>
        <authorList>
            <person name="Lefebvre F."/>
            <person name="Joly D.L."/>
            <person name="Labbe C."/>
            <person name="Teichmann B."/>
            <person name="Linning R."/>
            <person name="Belzile F."/>
            <person name="Bakkeren G."/>
            <person name="Belanger R.R."/>
        </authorList>
    </citation>
    <scope>NUCLEOTIDE SEQUENCE [LARGE SCALE GENOMIC DNA]</scope>
    <source>
        <strain evidence="15 16">PF-1</strain>
    </source>
</reference>
<evidence type="ECO:0000256" key="1">
    <source>
        <dbReference type="ARBA" id="ARBA00012513"/>
    </source>
</evidence>
<dbReference type="EC" id="2.7.11.1" evidence="1"/>
<dbReference type="HOGENOM" id="CLU_000288_67_3_1"/>
<name>A0A061HD94_9BASI</name>
<dbReference type="FunFam" id="3.30.200.20:FF:000192">
    <property type="entry name" value="Serine/threonine-protein kinase cot-1"/>
    <property type="match status" value="1"/>
</dbReference>
<dbReference type="AlphaFoldDB" id="A0A061HD94"/>
<keyword evidence="4" id="KW-0808">Transferase</keyword>
<accession>A0A061HD94</accession>
<comment type="similarity">
    <text evidence="8">Belongs to the protein kinase superfamily. STE Ser/Thr protein kinase family. COT1 subfamily.</text>
</comment>
<dbReference type="PROSITE" id="PS00107">
    <property type="entry name" value="PROTEIN_KINASE_ATP"/>
    <property type="match status" value="1"/>
</dbReference>
<feature type="region of interest" description="Disordered" evidence="12">
    <location>
        <begin position="176"/>
        <end position="242"/>
    </location>
</feature>
<dbReference type="GO" id="GO:0007010">
    <property type="term" value="P:cytoskeleton organization"/>
    <property type="evidence" value="ECO:0007669"/>
    <property type="project" value="UniProtKB-ARBA"/>
</dbReference>
<feature type="region of interest" description="Disordered" evidence="12">
    <location>
        <begin position="1108"/>
        <end position="1133"/>
    </location>
</feature>
<proteinExistence type="inferred from homology"/>
<comment type="catalytic activity">
    <reaction evidence="9">
        <text>L-threonyl-[protein] + ATP = O-phospho-L-threonyl-[protein] + ADP + H(+)</text>
        <dbReference type="Rhea" id="RHEA:46608"/>
        <dbReference type="Rhea" id="RHEA-COMP:11060"/>
        <dbReference type="Rhea" id="RHEA-COMP:11605"/>
        <dbReference type="ChEBI" id="CHEBI:15378"/>
        <dbReference type="ChEBI" id="CHEBI:30013"/>
        <dbReference type="ChEBI" id="CHEBI:30616"/>
        <dbReference type="ChEBI" id="CHEBI:61977"/>
        <dbReference type="ChEBI" id="CHEBI:456216"/>
        <dbReference type="EC" id="2.7.11.1"/>
    </reaction>
</comment>
<keyword evidence="5 11" id="KW-0547">Nucleotide-binding</keyword>
<evidence type="ECO:0000256" key="4">
    <source>
        <dbReference type="ARBA" id="ARBA00022679"/>
    </source>
</evidence>
<evidence type="ECO:0000256" key="9">
    <source>
        <dbReference type="ARBA" id="ARBA00047899"/>
    </source>
</evidence>
<dbReference type="CDD" id="cd21742">
    <property type="entry name" value="MobB_NDR_LATS-like"/>
    <property type="match status" value="1"/>
</dbReference>
<dbReference type="GO" id="GO:0005524">
    <property type="term" value="F:ATP binding"/>
    <property type="evidence" value="ECO:0007669"/>
    <property type="project" value="UniProtKB-UniRule"/>
</dbReference>
<evidence type="ECO:0000256" key="3">
    <source>
        <dbReference type="ARBA" id="ARBA00022553"/>
    </source>
</evidence>
<organism evidence="15 16">
    <name type="scientific">Pseudozyma flocculosa PF-1</name>
    <dbReference type="NCBI Taxonomy" id="1277687"/>
    <lineage>
        <taxon>Eukaryota</taxon>
        <taxon>Fungi</taxon>
        <taxon>Dikarya</taxon>
        <taxon>Basidiomycota</taxon>
        <taxon>Ustilaginomycotina</taxon>
        <taxon>Ustilaginomycetes</taxon>
        <taxon>Ustilaginales</taxon>
        <taxon>Ustilaginaceae</taxon>
        <taxon>Pseudozyma</taxon>
    </lineage>
</organism>
<dbReference type="InterPro" id="IPR059233">
    <property type="entry name" value="MobB_NdrA/B/Cbk1"/>
</dbReference>
<feature type="compositionally biased region" description="Low complexity" evidence="12">
    <location>
        <begin position="53"/>
        <end position="95"/>
    </location>
</feature>
<evidence type="ECO:0000256" key="2">
    <source>
        <dbReference type="ARBA" id="ARBA00022527"/>
    </source>
</evidence>
<dbReference type="CDD" id="cd05573">
    <property type="entry name" value="STKc_ROCK_NDR_like"/>
    <property type="match status" value="1"/>
</dbReference>
<feature type="binding site" evidence="11">
    <location>
        <position position="659"/>
    </location>
    <ligand>
        <name>ATP</name>
        <dbReference type="ChEBI" id="CHEBI:30616"/>
    </ligand>
</feature>
<comment type="catalytic activity">
    <reaction evidence="10">
        <text>L-seryl-[protein] + ATP = O-phospho-L-seryl-[protein] + ADP + H(+)</text>
        <dbReference type="Rhea" id="RHEA:17989"/>
        <dbReference type="Rhea" id="RHEA-COMP:9863"/>
        <dbReference type="Rhea" id="RHEA-COMP:11604"/>
        <dbReference type="ChEBI" id="CHEBI:15378"/>
        <dbReference type="ChEBI" id="CHEBI:29999"/>
        <dbReference type="ChEBI" id="CHEBI:30616"/>
        <dbReference type="ChEBI" id="CHEBI:83421"/>
        <dbReference type="ChEBI" id="CHEBI:456216"/>
        <dbReference type="EC" id="2.7.11.1"/>
    </reaction>
</comment>
<dbReference type="OrthoDB" id="3638488at2759"/>
<evidence type="ECO:0000256" key="10">
    <source>
        <dbReference type="ARBA" id="ARBA00048679"/>
    </source>
</evidence>
<evidence type="ECO:0000256" key="5">
    <source>
        <dbReference type="ARBA" id="ARBA00022741"/>
    </source>
</evidence>
<dbReference type="InterPro" id="IPR011009">
    <property type="entry name" value="Kinase-like_dom_sf"/>
</dbReference>
<evidence type="ECO:0000256" key="7">
    <source>
        <dbReference type="ARBA" id="ARBA00022840"/>
    </source>
</evidence>
<dbReference type="EMBL" id="KE361634">
    <property type="protein sequence ID" value="EPQ28581.1"/>
    <property type="molecule type" value="Genomic_DNA"/>
</dbReference>
<evidence type="ECO:0000313" key="15">
    <source>
        <dbReference type="EMBL" id="EPQ28581.1"/>
    </source>
</evidence>
<keyword evidence="6" id="KW-0418">Kinase</keyword>
<dbReference type="Proteomes" id="UP000053664">
    <property type="component" value="Unassembled WGS sequence"/>
</dbReference>
<evidence type="ECO:0000256" key="6">
    <source>
        <dbReference type="ARBA" id="ARBA00022777"/>
    </source>
</evidence>
<keyword evidence="3" id="KW-0597">Phosphoprotein</keyword>
<feature type="region of interest" description="Disordered" evidence="12">
    <location>
        <begin position="1037"/>
        <end position="1061"/>
    </location>
</feature>
<dbReference type="GeneID" id="19317992"/>
<evidence type="ECO:0000256" key="11">
    <source>
        <dbReference type="PROSITE-ProRule" id="PRU10141"/>
    </source>
</evidence>
<dbReference type="RefSeq" id="XP_007879599.1">
    <property type="nucleotide sequence ID" value="XM_007881408.1"/>
</dbReference>
<dbReference type="InterPro" id="IPR000719">
    <property type="entry name" value="Prot_kinase_dom"/>
</dbReference>
<evidence type="ECO:0000259" key="14">
    <source>
        <dbReference type="PROSITE" id="PS51285"/>
    </source>
</evidence>
<dbReference type="PANTHER" id="PTHR22988">
    <property type="entry name" value="MYOTONIC DYSTROPHY S/T KINASE-RELATED"/>
    <property type="match status" value="1"/>
</dbReference>
<dbReference type="SMART" id="SM00133">
    <property type="entry name" value="S_TK_X"/>
    <property type="match status" value="1"/>
</dbReference>
<feature type="domain" description="Protein kinase" evidence="13">
    <location>
        <begin position="630"/>
        <end position="969"/>
    </location>
</feature>
<dbReference type="InterPro" id="IPR017441">
    <property type="entry name" value="Protein_kinase_ATP_BS"/>
</dbReference>
<dbReference type="Gene3D" id="3.30.200.20">
    <property type="entry name" value="Phosphorylase Kinase, domain 1"/>
    <property type="match status" value="1"/>
</dbReference>
<feature type="domain" description="AGC-kinase C-terminal" evidence="14">
    <location>
        <begin position="1007"/>
        <end position="1095"/>
    </location>
</feature>